<dbReference type="STRING" id="135208.A0A4Z0ACA8"/>
<dbReference type="Proteomes" id="UP000298061">
    <property type="component" value="Unassembled WGS sequence"/>
</dbReference>
<feature type="chain" id="PRO_5021339041" description="Yeast cell wall synthesis Kre9/Knh1-like N-terminal domain-containing protein" evidence="3">
    <location>
        <begin position="20"/>
        <end position="233"/>
    </location>
</feature>
<dbReference type="InterPro" id="IPR018466">
    <property type="entry name" value="Kre9/Knh1-like_N"/>
</dbReference>
<evidence type="ECO:0000256" key="3">
    <source>
        <dbReference type="SAM" id="SignalP"/>
    </source>
</evidence>
<organism evidence="5 6">
    <name type="scientific">Hericium alpestre</name>
    <dbReference type="NCBI Taxonomy" id="135208"/>
    <lineage>
        <taxon>Eukaryota</taxon>
        <taxon>Fungi</taxon>
        <taxon>Dikarya</taxon>
        <taxon>Basidiomycota</taxon>
        <taxon>Agaricomycotina</taxon>
        <taxon>Agaricomycetes</taxon>
        <taxon>Russulales</taxon>
        <taxon>Hericiaceae</taxon>
        <taxon>Hericium</taxon>
    </lineage>
</organism>
<dbReference type="GO" id="GO:0042546">
    <property type="term" value="P:cell wall biogenesis"/>
    <property type="evidence" value="ECO:0007669"/>
    <property type="project" value="InterPro"/>
</dbReference>
<feature type="domain" description="Yeast cell wall synthesis Kre9/Knh1-like N-terminal" evidence="4">
    <location>
        <begin position="25"/>
        <end position="118"/>
    </location>
</feature>
<accession>A0A4Z0ACA8</accession>
<name>A0A4Z0ACA8_9AGAM</name>
<comment type="caution">
    <text evidence="5">The sequence shown here is derived from an EMBL/GenBank/DDBJ whole genome shotgun (WGS) entry which is preliminary data.</text>
</comment>
<feature type="region of interest" description="Disordered" evidence="2">
    <location>
        <begin position="177"/>
        <end position="203"/>
    </location>
</feature>
<dbReference type="Pfam" id="PF10342">
    <property type="entry name" value="Kre9_KNH"/>
    <property type="match status" value="1"/>
</dbReference>
<dbReference type="OrthoDB" id="3250770at2759"/>
<protein>
    <recommendedName>
        <fullName evidence="4">Yeast cell wall synthesis Kre9/Knh1-like N-terminal domain-containing protein</fullName>
    </recommendedName>
</protein>
<dbReference type="AlphaFoldDB" id="A0A4Z0ACA8"/>
<keyword evidence="1 3" id="KW-0732">Signal</keyword>
<keyword evidence="6" id="KW-1185">Reference proteome</keyword>
<proteinExistence type="predicted"/>
<dbReference type="PANTHER" id="PTHR28154">
    <property type="entry name" value="CELL WALL SYNTHESIS PROTEIN KNH1-RELATED"/>
    <property type="match status" value="1"/>
</dbReference>
<dbReference type="InterPro" id="IPR045328">
    <property type="entry name" value="Kre9/Knh1"/>
</dbReference>
<gene>
    <name evidence="5" type="ORF">EWM64_g717</name>
</gene>
<reference evidence="5 6" key="1">
    <citation type="submission" date="2019-02" db="EMBL/GenBank/DDBJ databases">
        <title>Genome sequencing of the rare red list fungi Hericium alpestre (H. flagellum).</title>
        <authorList>
            <person name="Buettner E."/>
            <person name="Kellner H."/>
        </authorList>
    </citation>
    <scope>NUCLEOTIDE SEQUENCE [LARGE SCALE GENOMIC DNA]</scope>
    <source>
        <strain evidence="5 6">DSM 108284</strain>
    </source>
</reference>
<dbReference type="GO" id="GO:0006078">
    <property type="term" value="P:(1-&gt;6)-beta-D-glucan biosynthetic process"/>
    <property type="evidence" value="ECO:0007669"/>
    <property type="project" value="InterPro"/>
</dbReference>
<dbReference type="EMBL" id="SFCI01000039">
    <property type="protein sequence ID" value="TFY83278.1"/>
    <property type="molecule type" value="Genomic_DNA"/>
</dbReference>
<evidence type="ECO:0000256" key="2">
    <source>
        <dbReference type="SAM" id="MobiDB-lite"/>
    </source>
</evidence>
<evidence type="ECO:0000313" key="6">
    <source>
        <dbReference type="Proteomes" id="UP000298061"/>
    </source>
</evidence>
<feature type="signal peptide" evidence="3">
    <location>
        <begin position="1"/>
        <end position="19"/>
    </location>
</feature>
<dbReference type="PANTHER" id="PTHR28154:SF1">
    <property type="entry name" value="CELL WALL SYNTHESIS PROTEIN KNH1-RELATED"/>
    <property type="match status" value="1"/>
</dbReference>
<evidence type="ECO:0000259" key="4">
    <source>
        <dbReference type="Pfam" id="PF10342"/>
    </source>
</evidence>
<sequence length="233" mass="25103">MICLGILAMLAVGSDLVNAAVYPTQPVKNTVYEAGRSVTVKWKDDGKELLIWEMPNMRIDLYDGEDNLLDTVATDVDPASLSQEIWISPSLGNNGSDYSLHFVSDHPKIVVYTARFTIIGMAGPDAGDDSSSSSSDAEPLSVDVVIPGTYKTAPLFTLVYPSTTFISSQAAIATPTTVSAPPLPSHDSNEKQSGPSENGEQRNAAVGRMDMEKIKFRLVFILWPALMGITMAM</sequence>
<evidence type="ECO:0000313" key="5">
    <source>
        <dbReference type="EMBL" id="TFY83278.1"/>
    </source>
</evidence>
<evidence type="ECO:0000256" key="1">
    <source>
        <dbReference type="ARBA" id="ARBA00022729"/>
    </source>
</evidence>